<keyword evidence="2" id="KW-1185">Reference proteome</keyword>
<gene>
    <name evidence="1" type="ORF">JMN32_13730</name>
</gene>
<dbReference type="EMBL" id="JAEUGD010000043">
    <property type="protein sequence ID" value="MBL6447374.1"/>
    <property type="molecule type" value="Genomic_DNA"/>
</dbReference>
<evidence type="ECO:0000313" key="1">
    <source>
        <dbReference type="EMBL" id="MBL6447374.1"/>
    </source>
</evidence>
<organism evidence="1 2">
    <name type="scientific">Fulvivirga marina</name>
    <dbReference type="NCBI Taxonomy" id="2494733"/>
    <lineage>
        <taxon>Bacteria</taxon>
        <taxon>Pseudomonadati</taxon>
        <taxon>Bacteroidota</taxon>
        <taxon>Cytophagia</taxon>
        <taxon>Cytophagales</taxon>
        <taxon>Fulvivirgaceae</taxon>
        <taxon>Fulvivirga</taxon>
    </lineage>
</organism>
<proteinExistence type="predicted"/>
<comment type="caution">
    <text evidence="1">The sequence shown here is derived from an EMBL/GenBank/DDBJ whole genome shotgun (WGS) entry which is preliminary data.</text>
</comment>
<protein>
    <submittedName>
        <fullName evidence="1">Uncharacterized protein</fullName>
    </submittedName>
</protein>
<reference evidence="1" key="1">
    <citation type="submission" date="2021-01" db="EMBL/GenBank/DDBJ databases">
        <title>Fulvivirga kasyanovii gen. nov., sp nov., a novel member of the phylum Bacteroidetes isolated from seawater in a mussel farm.</title>
        <authorList>
            <person name="Zhao L.-H."/>
            <person name="Wang Z.-J."/>
        </authorList>
    </citation>
    <scope>NUCLEOTIDE SEQUENCE</scope>
    <source>
        <strain evidence="1">29W222</strain>
    </source>
</reference>
<dbReference type="Proteomes" id="UP000614216">
    <property type="component" value="Unassembled WGS sequence"/>
</dbReference>
<name>A0A937FWK2_9BACT</name>
<accession>A0A937FWK2</accession>
<dbReference type="AlphaFoldDB" id="A0A937FWK2"/>
<evidence type="ECO:0000313" key="2">
    <source>
        <dbReference type="Proteomes" id="UP000614216"/>
    </source>
</evidence>
<sequence>MTSNHSINSRPDLEVFYESVEISRFKSNLRCVLFDYLSVKHYDLIPDFESFMQDMNSLFDFLDSLEKIERS</sequence>